<feature type="coiled-coil region" evidence="1">
    <location>
        <begin position="49"/>
        <end position="94"/>
    </location>
</feature>
<name>A0A5P8E7V3_9BACT</name>
<evidence type="ECO:0000256" key="1">
    <source>
        <dbReference type="SAM" id="Coils"/>
    </source>
</evidence>
<dbReference type="AlphaFoldDB" id="A0A5P8E7V3"/>
<evidence type="ECO:0000256" key="2">
    <source>
        <dbReference type="SAM" id="Phobius"/>
    </source>
</evidence>
<sequence>MTLTIATDSLLSLPSGASYSDRSGQASVKVSRKAATATDPEYIYIYATCDSLQLQCERYERYIRNLHKDYGEQLNGMVTRLAEARQEVQEVKEKSPNGIGTALKWYLAGLVSGIIGTIIIFIKLKK</sequence>
<feature type="transmembrane region" description="Helical" evidence="2">
    <location>
        <begin position="105"/>
        <end position="124"/>
    </location>
</feature>
<evidence type="ECO:0000313" key="4">
    <source>
        <dbReference type="Proteomes" id="UP000249375"/>
    </source>
</evidence>
<accession>A0A5P8E7V3</accession>
<keyword evidence="2" id="KW-0812">Transmembrane</keyword>
<dbReference type="Proteomes" id="UP000249375">
    <property type="component" value="Chromosome"/>
</dbReference>
<keyword evidence="1" id="KW-0175">Coiled coil</keyword>
<keyword evidence="2" id="KW-0472">Membrane</keyword>
<organism evidence="3 4">
    <name type="scientific">Pseudoprevotella muciniphila</name>
    <dbReference type="NCBI Taxonomy" id="2133944"/>
    <lineage>
        <taxon>Bacteria</taxon>
        <taxon>Pseudomonadati</taxon>
        <taxon>Bacteroidota</taxon>
        <taxon>Bacteroidia</taxon>
        <taxon>Bacteroidales</taxon>
        <taxon>Prevotellaceae</taxon>
        <taxon>Pseudoprevotella</taxon>
    </lineage>
</organism>
<keyword evidence="4" id="KW-1185">Reference proteome</keyword>
<keyword evidence="2" id="KW-1133">Transmembrane helix</keyword>
<proteinExistence type="predicted"/>
<dbReference type="EMBL" id="CP033459">
    <property type="protein sequence ID" value="QFQ13071.1"/>
    <property type="molecule type" value="Genomic_DNA"/>
</dbReference>
<dbReference type="KEGG" id="alq:C7Y71_008585"/>
<gene>
    <name evidence="3" type="ORF">C7Y71_008585</name>
</gene>
<protein>
    <submittedName>
        <fullName evidence="3">Uncharacterized protein</fullName>
    </submittedName>
</protein>
<reference evidence="3 4" key="1">
    <citation type="submission" date="2018-11" db="EMBL/GenBank/DDBJ databases">
        <authorList>
            <person name="Na S.W."/>
            <person name="Baik M."/>
        </authorList>
    </citation>
    <scope>NUCLEOTIDE SEQUENCE [LARGE SCALE GENOMIC DNA]</scope>
    <source>
        <strain evidence="3 4">E39</strain>
    </source>
</reference>
<evidence type="ECO:0000313" key="3">
    <source>
        <dbReference type="EMBL" id="QFQ13071.1"/>
    </source>
</evidence>